<dbReference type="AlphaFoldDB" id="A0A1I6XX43"/>
<dbReference type="PANTHER" id="PTHR32011">
    <property type="entry name" value="OS08G0472400 PROTEIN"/>
    <property type="match status" value="1"/>
</dbReference>
<keyword evidence="2" id="KW-1185">Reference proteome</keyword>
<dbReference type="PANTHER" id="PTHR32011:SF2">
    <property type="entry name" value="OS08G0472400 PROTEIN"/>
    <property type="match status" value="1"/>
</dbReference>
<gene>
    <name evidence="1" type="ORF">SAMN04487904_10232</name>
</gene>
<organism evidence="1 2">
    <name type="scientific">Actinopolyspora righensis</name>
    <dbReference type="NCBI Taxonomy" id="995060"/>
    <lineage>
        <taxon>Bacteria</taxon>
        <taxon>Bacillati</taxon>
        <taxon>Actinomycetota</taxon>
        <taxon>Actinomycetes</taxon>
        <taxon>Actinopolysporales</taxon>
        <taxon>Actinopolysporaceae</taxon>
        <taxon>Actinopolyspora</taxon>
        <taxon>Actinopolyspora alba group</taxon>
    </lineage>
</organism>
<sequence>MTVDVANTAITLLRRVGVTLHDGLHQDELRAVQRRFGFEFSPDHAALLASAVPVGDGWPDWRHDTCEELSTRLTWPVEGAVLDVLHDDFWPVSWGPRPVDDRLAERRAREHLERWPKLIPLYSHRYMPAAPACGGDPVLSVHRTDVIHYGVDLVDYLHREFHRSATPHEHTRSHRWVAHWSDLASGAENDEL</sequence>
<reference evidence="2" key="1">
    <citation type="submission" date="2016-10" db="EMBL/GenBank/DDBJ databases">
        <authorList>
            <person name="Varghese N."/>
            <person name="Submissions S."/>
        </authorList>
    </citation>
    <scope>NUCLEOTIDE SEQUENCE [LARGE SCALE GENOMIC DNA]</scope>
    <source>
        <strain evidence="2">DSM 45501</strain>
    </source>
</reference>
<dbReference type="Proteomes" id="UP000199165">
    <property type="component" value="Unassembled WGS sequence"/>
</dbReference>
<dbReference type="EMBL" id="FPAT01000002">
    <property type="protein sequence ID" value="SFT42979.1"/>
    <property type="molecule type" value="Genomic_DNA"/>
</dbReference>
<dbReference type="RefSeq" id="WP_092973844.1">
    <property type="nucleotide sequence ID" value="NZ_FPAT01000002.1"/>
</dbReference>
<accession>A0A1I6XX43</accession>
<name>A0A1I6XX43_9ACTN</name>
<evidence type="ECO:0000313" key="2">
    <source>
        <dbReference type="Proteomes" id="UP000199165"/>
    </source>
</evidence>
<proteinExistence type="predicted"/>
<dbReference type="STRING" id="995060.SAMN04487904_10232"/>
<protein>
    <recommendedName>
        <fullName evidence="3">SMI1/KNR4 family protein</fullName>
    </recommendedName>
</protein>
<evidence type="ECO:0008006" key="3">
    <source>
        <dbReference type="Google" id="ProtNLM"/>
    </source>
</evidence>
<evidence type="ECO:0000313" key="1">
    <source>
        <dbReference type="EMBL" id="SFT42979.1"/>
    </source>
</evidence>